<evidence type="ECO:0000256" key="3">
    <source>
        <dbReference type="ARBA" id="ARBA00022692"/>
    </source>
</evidence>
<feature type="domain" description="Tyrosine-protein kinase G-rich" evidence="9">
    <location>
        <begin position="286"/>
        <end position="356"/>
    </location>
</feature>
<keyword evidence="2" id="KW-1003">Cell membrane</keyword>
<dbReference type="Proteomes" id="UP001177769">
    <property type="component" value="Chromosome"/>
</dbReference>
<dbReference type="InterPro" id="IPR032807">
    <property type="entry name" value="GNVR"/>
</dbReference>
<sequence length="382" mass="41307">MSSQAGPAGADGLDLVLELARHTRKIVGASFLIGCLALGATYLVKPTFTAAVVLLPPQQQQSLATSALSSLGALAGLAGGAAGIKSPMDQYVALLQSTTVADRLIERFKLAEVYDEELRSDVRRRFWANLRVAAGRRDGLITIEFDDKDAQRAAALANASVDEFRRITSELAITEAQQRKVFFEKHLSETKQRLAAAQQGLADSGISTGALKAEPKAAAEGYAKLKAEYTAAQVRLQAMLSNFTANAPEVMQQQSGMAALKAQLDKLESAGNAAPDNGAGYISKYREYKYQETLFELFSRQYELARVDESREGGLVQVVDAAQVPDKKSKPKRAVIALSATLVSGVLMALFVLMRARWRMGDSTPEERAKLGKIWPALWGRA</sequence>
<dbReference type="Pfam" id="PF13807">
    <property type="entry name" value="GNVR"/>
    <property type="match status" value="1"/>
</dbReference>
<evidence type="ECO:0000256" key="2">
    <source>
        <dbReference type="ARBA" id="ARBA00022475"/>
    </source>
</evidence>
<keyword evidence="6" id="KW-0175">Coiled coil</keyword>
<evidence type="ECO:0000259" key="8">
    <source>
        <dbReference type="Pfam" id="PF02706"/>
    </source>
</evidence>
<dbReference type="Pfam" id="PF02706">
    <property type="entry name" value="Wzz"/>
    <property type="match status" value="1"/>
</dbReference>
<evidence type="ECO:0000256" key="6">
    <source>
        <dbReference type="SAM" id="Coils"/>
    </source>
</evidence>
<dbReference type="EMBL" id="CP116346">
    <property type="protein sequence ID" value="WIT09991.1"/>
    <property type="molecule type" value="Genomic_DNA"/>
</dbReference>
<dbReference type="InterPro" id="IPR003856">
    <property type="entry name" value="LPS_length_determ_N"/>
</dbReference>
<evidence type="ECO:0000256" key="5">
    <source>
        <dbReference type="ARBA" id="ARBA00023136"/>
    </source>
</evidence>
<comment type="subcellular location">
    <subcellularLocation>
        <location evidence="1">Cell membrane</location>
        <topology evidence="1">Multi-pass membrane protein</topology>
    </subcellularLocation>
</comment>
<feature type="transmembrane region" description="Helical" evidence="7">
    <location>
        <begin position="26"/>
        <end position="44"/>
    </location>
</feature>
<dbReference type="PANTHER" id="PTHR32309">
    <property type="entry name" value="TYROSINE-PROTEIN KINASE"/>
    <property type="match status" value="1"/>
</dbReference>
<evidence type="ECO:0000256" key="1">
    <source>
        <dbReference type="ARBA" id="ARBA00004651"/>
    </source>
</evidence>
<keyword evidence="3 7" id="KW-0812">Transmembrane</keyword>
<feature type="domain" description="Polysaccharide chain length determinant N-terminal" evidence="8">
    <location>
        <begin position="14"/>
        <end position="106"/>
    </location>
</feature>
<keyword evidence="5 7" id="KW-0472">Membrane</keyword>
<dbReference type="GO" id="GO:0005886">
    <property type="term" value="C:plasma membrane"/>
    <property type="evidence" value="ECO:0007669"/>
    <property type="project" value="UniProtKB-SubCell"/>
</dbReference>
<dbReference type="PANTHER" id="PTHR32309:SF13">
    <property type="entry name" value="FERRIC ENTEROBACTIN TRANSPORT PROTEIN FEPE"/>
    <property type="match status" value="1"/>
</dbReference>
<proteinExistence type="predicted"/>
<dbReference type="RefSeq" id="WP_285231061.1">
    <property type="nucleotide sequence ID" value="NZ_CP116346.1"/>
</dbReference>
<gene>
    <name evidence="10" type="ORF">PFX98_13705</name>
</gene>
<accession>A0AA95NFT5</accession>
<evidence type="ECO:0000313" key="11">
    <source>
        <dbReference type="Proteomes" id="UP001177769"/>
    </source>
</evidence>
<feature type="transmembrane region" description="Helical" evidence="7">
    <location>
        <begin position="64"/>
        <end position="84"/>
    </location>
</feature>
<reference evidence="10" key="1">
    <citation type="submission" date="2023-01" db="EMBL/GenBank/DDBJ databases">
        <title>Whole genome sequence of Paucibacter sp. S2-9 isolated from pond sediment.</title>
        <authorList>
            <person name="Jung J.Y."/>
        </authorList>
    </citation>
    <scope>NUCLEOTIDE SEQUENCE</scope>
    <source>
        <strain evidence="10">S2-9</strain>
    </source>
</reference>
<name>A0AA95NFT5_9BURK</name>
<evidence type="ECO:0000256" key="7">
    <source>
        <dbReference type="SAM" id="Phobius"/>
    </source>
</evidence>
<dbReference type="GO" id="GO:0004713">
    <property type="term" value="F:protein tyrosine kinase activity"/>
    <property type="evidence" value="ECO:0007669"/>
    <property type="project" value="TreeGrafter"/>
</dbReference>
<feature type="coiled-coil region" evidence="6">
    <location>
        <begin position="222"/>
        <end position="270"/>
    </location>
</feature>
<protein>
    <submittedName>
        <fullName evidence="10">GNVR domain-containing protein</fullName>
    </submittedName>
</protein>
<keyword evidence="11" id="KW-1185">Reference proteome</keyword>
<organism evidence="10 11">
    <name type="scientific">Paucibacter sediminis</name>
    <dbReference type="NCBI Taxonomy" id="3019553"/>
    <lineage>
        <taxon>Bacteria</taxon>
        <taxon>Pseudomonadati</taxon>
        <taxon>Pseudomonadota</taxon>
        <taxon>Betaproteobacteria</taxon>
        <taxon>Burkholderiales</taxon>
        <taxon>Sphaerotilaceae</taxon>
        <taxon>Roseateles</taxon>
    </lineage>
</organism>
<evidence type="ECO:0000259" key="9">
    <source>
        <dbReference type="Pfam" id="PF13807"/>
    </source>
</evidence>
<feature type="transmembrane region" description="Helical" evidence="7">
    <location>
        <begin position="334"/>
        <end position="354"/>
    </location>
</feature>
<dbReference type="InterPro" id="IPR050445">
    <property type="entry name" value="Bact_polysacc_biosynth/exp"/>
</dbReference>
<dbReference type="KEGG" id="pais:PFX98_13705"/>
<dbReference type="AlphaFoldDB" id="A0AA95NFT5"/>
<keyword evidence="4 7" id="KW-1133">Transmembrane helix</keyword>
<evidence type="ECO:0000313" key="10">
    <source>
        <dbReference type="EMBL" id="WIT09991.1"/>
    </source>
</evidence>
<evidence type="ECO:0000256" key="4">
    <source>
        <dbReference type="ARBA" id="ARBA00022989"/>
    </source>
</evidence>